<reference evidence="3 4" key="1">
    <citation type="submission" date="2024-02" db="EMBL/GenBank/DDBJ databases">
        <authorList>
            <person name="Grouzdev D."/>
        </authorList>
    </citation>
    <scope>NUCLEOTIDE SEQUENCE [LARGE SCALE GENOMIC DNA]</scope>
    <source>
        <strain evidence="3 4">9N</strain>
    </source>
</reference>
<dbReference type="GO" id="GO:0016787">
    <property type="term" value="F:hydrolase activity"/>
    <property type="evidence" value="ECO:0007669"/>
    <property type="project" value="UniProtKB-KW"/>
</dbReference>
<gene>
    <name evidence="3" type="ORF">V3H18_08715</name>
</gene>
<name>A0ABU7XHV5_9HYPH</name>
<dbReference type="EMBL" id="JAZHYN010000020">
    <property type="protein sequence ID" value="MEF3366612.1"/>
    <property type="molecule type" value="Genomic_DNA"/>
</dbReference>
<dbReference type="RefSeq" id="WP_332081629.1">
    <property type="nucleotide sequence ID" value="NZ_JAZHYN010000020.1"/>
</dbReference>
<proteinExistence type="predicted"/>
<feature type="compositionally biased region" description="Basic and acidic residues" evidence="1">
    <location>
        <begin position="289"/>
        <end position="310"/>
    </location>
</feature>
<protein>
    <submittedName>
        <fullName evidence="3">Alpha/beta hydrolase domain-containing protein</fullName>
    </submittedName>
</protein>
<dbReference type="Proteomes" id="UP001350748">
    <property type="component" value="Unassembled WGS sequence"/>
</dbReference>
<dbReference type="Pfam" id="PF20091">
    <property type="entry name" value="Abhydrolase_10"/>
    <property type="match status" value="1"/>
</dbReference>
<sequence length="439" mass="46159">MSRINAKHGEAFSPIFAKSRAGSKKTTRASRAEGLALIASLAGAGAAHAELLKFETRADGANEAVSAIVKIDGISYDIAGTLSKPAKPQGGAKAILIEAQSGDDLKALALQRGLAALTLDLAKLPDKAKEPALRDLVTHIRGALKMKRVLGSAQGKDADAMAGAAFDGLLLHDASRFPAPPTRVIETWGADAYWRAVPRAAPVGAEPATKRSFYLAGTAAAVSPDNCAAPVNTRAIAPAMRALLVALDDWTAKGLVPPPSRAPTAAELAKAGDLKWPKVAGFPAPPDRLNVDKAIDSKNGERALSEKRDSTSSQRAPEAARDVPRIDADGNELSGLRLPDHALPIATFTGFNARKEKEKEKEKDKVAPDCVAGAAIPFAPDKAAREKSADPRPSLNERYGSRAYFVATMRIVANKLVKERLLLPEDADAYVAAAKSAPF</sequence>
<organism evidence="3 4">
    <name type="scientific">Methylocystis borbori</name>
    <dbReference type="NCBI Taxonomy" id="3118750"/>
    <lineage>
        <taxon>Bacteria</taxon>
        <taxon>Pseudomonadati</taxon>
        <taxon>Pseudomonadota</taxon>
        <taxon>Alphaproteobacteria</taxon>
        <taxon>Hyphomicrobiales</taxon>
        <taxon>Methylocystaceae</taxon>
        <taxon>Methylocystis</taxon>
    </lineage>
</organism>
<dbReference type="InterPro" id="IPR045394">
    <property type="entry name" value="Abhydrolase_dom"/>
</dbReference>
<evidence type="ECO:0000256" key="1">
    <source>
        <dbReference type="SAM" id="MobiDB-lite"/>
    </source>
</evidence>
<evidence type="ECO:0000313" key="3">
    <source>
        <dbReference type="EMBL" id="MEF3366612.1"/>
    </source>
</evidence>
<accession>A0ABU7XHV5</accession>
<keyword evidence="4" id="KW-1185">Reference proteome</keyword>
<evidence type="ECO:0000259" key="2">
    <source>
        <dbReference type="Pfam" id="PF20091"/>
    </source>
</evidence>
<evidence type="ECO:0000313" key="4">
    <source>
        <dbReference type="Proteomes" id="UP001350748"/>
    </source>
</evidence>
<feature type="domain" description="Alpha/beta hydrolase" evidence="2">
    <location>
        <begin position="218"/>
        <end position="432"/>
    </location>
</feature>
<feature type="region of interest" description="Disordered" evidence="1">
    <location>
        <begin position="281"/>
        <end position="323"/>
    </location>
</feature>
<comment type="caution">
    <text evidence="3">The sequence shown here is derived from an EMBL/GenBank/DDBJ whole genome shotgun (WGS) entry which is preliminary data.</text>
</comment>
<keyword evidence="3" id="KW-0378">Hydrolase</keyword>